<dbReference type="InterPro" id="IPR005471">
    <property type="entry name" value="Tscrpt_reg_IclR_N"/>
</dbReference>
<evidence type="ECO:0000259" key="4">
    <source>
        <dbReference type="PROSITE" id="PS51077"/>
    </source>
</evidence>
<dbReference type="PANTHER" id="PTHR30136:SF35">
    <property type="entry name" value="HTH-TYPE TRANSCRIPTIONAL REGULATOR RV1719"/>
    <property type="match status" value="1"/>
</dbReference>
<dbReference type="EMBL" id="JBHSXI010000003">
    <property type="protein sequence ID" value="MFC6888445.1"/>
    <property type="molecule type" value="Genomic_DNA"/>
</dbReference>
<dbReference type="InterPro" id="IPR014757">
    <property type="entry name" value="Tscrpt_reg_IclR_C"/>
</dbReference>
<dbReference type="InterPro" id="IPR050707">
    <property type="entry name" value="HTH_MetabolicPath_Reg"/>
</dbReference>
<keyword evidence="1" id="KW-0805">Transcription regulation</keyword>
<evidence type="ECO:0000256" key="2">
    <source>
        <dbReference type="ARBA" id="ARBA00023125"/>
    </source>
</evidence>
<dbReference type="SMART" id="SM00346">
    <property type="entry name" value="HTH_ICLR"/>
    <property type="match status" value="1"/>
</dbReference>
<evidence type="ECO:0000313" key="6">
    <source>
        <dbReference type="EMBL" id="MFC6888445.1"/>
    </source>
</evidence>
<dbReference type="InterPro" id="IPR011991">
    <property type="entry name" value="ArsR-like_HTH"/>
</dbReference>
<evidence type="ECO:0000256" key="3">
    <source>
        <dbReference type="ARBA" id="ARBA00023163"/>
    </source>
</evidence>
<evidence type="ECO:0000313" key="7">
    <source>
        <dbReference type="Proteomes" id="UP001596333"/>
    </source>
</evidence>
<keyword evidence="7" id="KW-1185">Reference proteome</keyword>
<dbReference type="PANTHER" id="PTHR30136">
    <property type="entry name" value="HELIX-TURN-HELIX TRANSCRIPTIONAL REGULATOR, ICLR FAMILY"/>
    <property type="match status" value="1"/>
</dbReference>
<dbReference type="GO" id="GO:0003677">
    <property type="term" value="F:DNA binding"/>
    <property type="evidence" value="ECO:0007669"/>
    <property type="project" value="UniProtKB-KW"/>
</dbReference>
<dbReference type="CDD" id="cd00090">
    <property type="entry name" value="HTH_ARSR"/>
    <property type="match status" value="1"/>
</dbReference>
<dbReference type="Pfam" id="PF01614">
    <property type="entry name" value="IclR_C"/>
    <property type="match status" value="1"/>
</dbReference>
<dbReference type="SUPFAM" id="SSF55781">
    <property type="entry name" value="GAF domain-like"/>
    <property type="match status" value="1"/>
</dbReference>
<dbReference type="InterPro" id="IPR029016">
    <property type="entry name" value="GAF-like_dom_sf"/>
</dbReference>
<sequence>MPQDVPVQAVQTSYQILEALMELGGAGPIELATRVGLAESTVHDHLSTLEQLNYVTNENGQYMISTRYLELGIRLRNTMEIYEAGKGEINRLAEETGEHSVMMIEENGLGVMLHLASGDTAVTIDPYPGIHVKLHTSAMGECILAYLPDERVAEIVEHYGLEAEQDEISREMGELEDRLSAVRDEEYTVGFAGDVEGVRCVAKPILSNGTVYGSIGVCGPKNRILAENNIQDIGKEILQAADVIQVNLAHSDAAWTNL</sequence>
<proteinExistence type="predicted"/>
<dbReference type="Gene3D" id="3.30.450.40">
    <property type="match status" value="1"/>
</dbReference>
<dbReference type="SUPFAM" id="SSF46785">
    <property type="entry name" value="Winged helix' DNA-binding domain"/>
    <property type="match status" value="1"/>
</dbReference>
<reference evidence="6 7" key="1">
    <citation type="journal article" date="2019" name="Int. J. Syst. Evol. Microbiol.">
        <title>The Global Catalogue of Microorganisms (GCM) 10K type strain sequencing project: providing services to taxonomists for standard genome sequencing and annotation.</title>
        <authorList>
            <consortium name="The Broad Institute Genomics Platform"/>
            <consortium name="The Broad Institute Genome Sequencing Center for Infectious Disease"/>
            <person name="Wu L."/>
            <person name="Ma J."/>
        </authorList>
    </citation>
    <scope>NUCLEOTIDE SEQUENCE [LARGE SCALE GENOMIC DNA]</scope>
    <source>
        <strain evidence="6 7">Y73</strain>
    </source>
</reference>
<dbReference type="PROSITE" id="PS51078">
    <property type="entry name" value="ICLR_ED"/>
    <property type="match status" value="1"/>
</dbReference>
<accession>A0ABD5UGG1</accession>
<dbReference type="InterPro" id="IPR036390">
    <property type="entry name" value="WH_DNA-bd_sf"/>
</dbReference>
<gene>
    <name evidence="6" type="ORF">ACFQEY_05220</name>
</gene>
<evidence type="ECO:0000256" key="1">
    <source>
        <dbReference type="ARBA" id="ARBA00023015"/>
    </source>
</evidence>
<protein>
    <submittedName>
        <fullName evidence="6">IclR family transcriptional regulator</fullName>
    </submittedName>
</protein>
<keyword evidence="3" id="KW-0804">Transcription</keyword>
<name>A0ABD5UGG1_9EURY</name>
<dbReference type="PROSITE" id="PS51077">
    <property type="entry name" value="HTH_ICLR"/>
    <property type="match status" value="1"/>
</dbReference>
<dbReference type="Pfam" id="PF09339">
    <property type="entry name" value="HTH_IclR"/>
    <property type="match status" value="1"/>
</dbReference>
<dbReference type="Gene3D" id="1.10.10.10">
    <property type="entry name" value="Winged helix-like DNA-binding domain superfamily/Winged helix DNA-binding domain"/>
    <property type="match status" value="1"/>
</dbReference>
<comment type="caution">
    <text evidence="6">The sequence shown here is derived from an EMBL/GenBank/DDBJ whole genome shotgun (WGS) entry which is preliminary data.</text>
</comment>
<dbReference type="AlphaFoldDB" id="A0ABD5UGG1"/>
<dbReference type="InterPro" id="IPR036388">
    <property type="entry name" value="WH-like_DNA-bd_sf"/>
</dbReference>
<dbReference type="Proteomes" id="UP001596333">
    <property type="component" value="Unassembled WGS sequence"/>
</dbReference>
<feature type="domain" description="HTH iclR-type" evidence="4">
    <location>
        <begin position="7"/>
        <end position="66"/>
    </location>
</feature>
<evidence type="ECO:0000259" key="5">
    <source>
        <dbReference type="PROSITE" id="PS51078"/>
    </source>
</evidence>
<organism evidence="6 7">
    <name type="scientific">Halorubrum trueperi</name>
    <dbReference type="NCBI Taxonomy" id="2004704"/>
    <lineage>
        <taxon>Archaea</taxon>
        <taxon>Methanobacteriati</taxon>
        <taxon>Methanobacteriota</taxon>
        <taxon>Stenosarchaea group</taxon>
        <taxon>Halobacteria</taxon>
        <taxon>Halobacteriales</taxon>
        <taxon>Haloferacaceae</taxon>
        <taxon>Halorubrum</taxon>
    </lineage>
</organism>
<keyword evidence="2" id="KW-0238">DNA-binding</keyword>
<feature type="domain" description="IclR-ED" evidence="5">
    <location>
        <begin position="67"/>
        <end position="250"/>
    </location>
</feature>
<dbReference type="GO" id="GO:0006355">
    <property type="term" value="P:regulation of DNA-templated transcription"/>
    <property type="evidence" value="ECO:0007669"/>
    <property type="project" value="UniProtKB-ARBA"/>
</dbReference>
<dbReference type="RefSeq" id="WP_379765427.1">
    <property type="nucleotide sequence ID" value="NZ_JBHSXI010000003.1"/>
</dbReference>